<dbReference type="InterPro" id="IPR013656">
    <property type="entry name" value="PAS_4"/>
</dbReference>
<dbReference type="RefSeq" id="WP_211547744.1">
    <property type="nucleotide sequence ID" value="NZ_JAGTUF010000005.1"/>
</dbReference>
<keyword evidence="10" id="KW-1185">Reference proteome</keyword>
<feature type="domain" description="PAC" evidence="8">
    <location>
        <begin position="208"/>
        <end position="260"/>
    </location>
</feature>
<dbReference type="NCBIfam" id="TIGR00229">
    <property type="entry name" value="sensory_box"/>
    <property type="match status" value="4"/>
</dbReference>
<comment type="caution">
    <text evidence="9">The sequence shown here is derived from an EMBL/GenBank/DDBJ whole genome shotgun (WGS) entry which is preliminary data.</text>
</comment>
<dbReference type="InterPro" id="IPR052162">
    <property type="entry name" value="Sensor_kinase/Photoreceptor"/>
</dbReference>
<keyword evidence="5" id="KW-0418">Kinase</keyword>
<dbReference type="Gene3D" id="1.10.287.130">
    <property type="match status" value="1"/>
</dbReference>
<dbReference type="Proteomes" id="UP000680714">
    <property type="component" value="Unassembled WGS sequence"/>
</dbReference>
<dbReference type="InterPro" id="IPR001610">
    <property type="entry name" value="PAC"/>
</dbReference>
<feature type="domain" description="Histidine kinase" evidence="6">
    <location>
        <begin position="780"/>
        <end position="993"/>
    </location>
</feature>
<dbReference type="InterPro" id="IPR003594">
    <property type="entry name" value="HATPase_dom"/>
</dbReference>
<keyword evidence="4" id="KW-0808">Transferase</keyword>
<dbReference type="SUPFAM" id="SSF47384">
    <property type="entry name" value="Homodimeric domain of signal transducing histidine kinase"/>
    <property type="match status" value="1"/>
</dbReference>
<evidence type="ECO:0000256" key="5">
    <source>
        <dbReference type="ARBA" id="ARBA00022777"/>
    </source>
</evidence>
<dbReference type="PROSITE" id="PS50109">
    <property type="entry name" value="HIS_KIN"/>
    <property type="match status" value="1"/>
</dbReference>
<dbReference type="SUPFAM" id="SSF55785">
    <property type="entry name" value="PYP-like sensor domain (PAS domain)"/>
    <property type="match status" value="4"/>
</dbReference>
<evidence type="ECO:0000256" key="2">
    <source>
        <dbReference type="ARBA" id="ARBA00012438"/>
    </source>
</evidence>
<dbReference type="InterPro" id="IPR013655">
    <property type="entry name" value="PAS_fold_3"/>
</dbReference>
<dbReference type="InterPro" id="IPR000700">
    <property type="entry name" value="PAS-assoc_C"/>
</dbReference>
<comment type="catalytic activity">
    <reaction evidence="1">
        <text>ATP + protein L-histidine = ADP + protein N-phospho-L-histidine.</text>
        <dbReference type="EC" id="2.7.13.3"/>
    </reaction>
</comment>
<dbReference type="InterPro" id="IPR035965">
    <property type="entry name" value="PAS-like_dom_sf"/>
</dbReference>
<evidence type="ECO:0000256" key="1">
    <source>
        <dbReference type="ARBA" id="ARBA00000085"/>
    </source>
</evidence>
<dbReference type="SMART" id="SM00387">
    <property type="entry name" value="HATPase_c"/>
    <property type="match status" value="1"/>
</dbReference>
<evidence type="ECO:0000256" key="3">
    <source>
        <dbReference type="ARBA" id="ARBA00022553"/>
    </source>
</evidence>
<dbReference type="InterPro" id="IPR004358">
    <property type="entry name" value="Sig_transdc_His_kin-like_C"/>
</dbReference>
<accession>A0ABS5IBB1</accession>
<dbReference type="InterPro" id="IPR005467">
    <property type="entry name" value="His_kinase_dom"/>
</dbReference>
<dbReference type="PROSITE" id="PS50113">
    <property type="entry name" value="PAC"/>
    <property type="match status" value="3"/>
</dbReference>
<dbReference type="CDD" id="cd00130">
    <property type="entry name" value="PAS"/>
    <property type="match status" value="4"/>
</dbReference>
<dbReference type="Pfam" id="PF02518">
    <property type="entry name" value="HATPase_c"/>
    <property type="match status" value="1"/>
</dbReference>
<feature type="domain" description="PAS" evidence="7">
    <location>
        <begin position="383"/>
        <end position="425"/>
    </location>
</feature>
<feature type="domain" description="PAS" evidence="7">
    <location>
        <begin position="30"/>
        <end position="83"/>
    </location>
</feature>
<evidence type="ECO:0000313" key="9">
    <source>
        <dbReference type="EMBL" id="MBR9971717.1"/>
    </source>
</evidence>
<sequence length="993" mass="110699">MNKVDTRPAASRPKPQIDSFFDLSLDLLCIANTQGRFVRLSRSWECVLGYPLADLMAASFLDFVHPDDQANTLSVLQAHADGERVSNFINRYRASDGQYHSLAWRASTVDGDGLIFAVARDVTDEHQVLHDLAEERARLRAVMDSIADLVFIKDRDFRYIGCNRPFEAFTGHAEHDLVGGDDFDFFPTDEAHSFRQNDSAMLRSMAPRRNEEWLTYPDGHKRLFDTQKVPLRDVFGQVMGLVGVSRDITEQAQLRGEVDFLGAMVNHSREAVYCLSPSQDFAITYANRATCALLGLSRREILSSPLTRFDPTMTRDWLDRVWMRIKSSDHPVLIETQLRAADGKFVPVEISASRLHHEDEEYVVGWLHDISSRQAAEQQLREREALYRASIEATIDGFWQVDSGGRIVDANSAYARLSGYSVAELCTMRIHDLEAAENGLDTEKRISLIAAQGALLFESQHRRKDGSIWEVEVNVLHSDLSGGRFFVYLRDLRRRRRADTLLKVRLHLAEVGRRGDMDGLLHEVTLAAQRLTASTTGFFQFTDAGNFNDDLPDICGEALRCGRPVIRNAEQAMGEDGSLHRLMVLPVVDETGFAAVIGVGDKASDYDDADVAILLELADIARDIANWVRAEQARQSLSAALAQTAHQWSVAMENFEGGIAVLDKDRRLLRGNAAFFSLTASSIDRIGTVMRGLAGNVAAVDVWFAADTLEIVLEADDPANPSHRPLEVRTASIRDVDGAGQGVVLSLYDLTRLREQERRLEQTIGELTRSNAELERFGQVAAHDLQEPTRRQVLFAQLLQRKLAGILDDESRQYLDFLISDALRMRDMVRALNVYHQAGQSVRPPECVDLDRVVADVLATLAAEIDGSHAQLCVSALGETRGERSRLHLLFVNLVSNALKFRRPGMAPRIAVSAEDCGDQVLLSVVDNGIGIPEEYRGDLFTLFRRLGSEAGLGSTGMGLAQCRRIVEDLGGRIWIEGNEQDGSTVKFTLPRL</sequence>
<dbReference type="SMART" id="SM00091">
    <property type="entry name" value="PAS"/>
    <property type="match status" value="4"/>
</dbReference>
<evidence type="ECO:0000313" key="10">
    <source>
        <dbReference type="Proteomes" id="UP000680714"/>
    </source>
</evidence>
<feature type="domain" description="PAS" evidence="7">
    <location>
        <begin position="135"/>
        <end position="205"/>
    </location>
</feature>
<dbReference type="SMART" id="SM00086">
    <property type="entry name" value="PAC"/>
    <property type="match status" value="4"/>
</dbReference>
<gene>
    <name evidence="9" type="ORF">KEC16_08315</name>
</gene>
<dbReference type="InterPro" id="IPR036097">
    <property type="entry name" value="HisK_dim/P_sf"/>
</dbReference>
<dbReference type="Gene3D" id="3.30.565.10">
    <property type="entry name" value="Histidine kinase-like ATPase, C-terminal domain"/>
    <property type="match status" value="1"/>
</dbReference>
<dbReference type="PRINTS" id="PR00344">
    <property type="entry name" value="BCTRLSENSOR"/>
</dbReference>
<feature type="domain" description="PAC" evidence="8">
    <location>
        <begin position="707"/>
        <end position="762"/>
    </location>
</feature>
<proteinExistence type="predicted"/>
<dbReference type="Gene3D" id="3.30.450.20">
    <property type="entry name" value="PAS domain"/>
    <property type="match status" value="5"/>
</dbReference>
<evidence type="ECO:0000259" key="7">
    <source>
        <dbReference type="PROSITE" id="PS50112"/>
    </source>
</evidence>
<dbReference type="SUPFAM" id="SSF55874">
    <property type="entry name" value="ATPase domain of HSP90 chaperone/DNA topoisomerase II/histidine kinase"/>
    <property type="match status" value="1"/>
</dbReference>
<dbReference type="InterPro" id="IPR036890">
    <property type="entry name" value="HATPase_C_sf"/>
</dbReference>
<dbReference type="InterPro" id="IPR003661">
    <property type="entry name" value="HisK_dim/P_dom"/>
</dbReference>
<reference evidence="9 10" key="1">
    <citation type="submission" date="2021-04" db="EMBL/GenBank/DDBJ databases">
        <title>Magnetospirillum sulfuroxidans sp. nov., a facultative chemolithoautotrophic sulfur-oxidizing alphaproteobacterium isolated from freshwater sediment and proposals for Paramagetospirillum gen. nov., and Magnetospirillaceae fam. nov.</title>
        <authorList>
            <person name="Koziaeva V."/>
            <person name="Geelhoed J.S."/>
            <person name="Sorokin D.Y."/>
            <person name="Grouzdev D.S."/>
        </authorList>
    </citation>
    <scope>NUCLEOTIDE SEQUENCE [LARGE SCALE GENOMIC DNA]</scope>
    <source>
        <strain evidence="9 10">J10</strain>
    </source>
</reference>
<protein>
    <recommendedName>
        <fullName evidence="2">histidine kinase</fullName>
        <ecNumber evidence="2">2.7.13.3</ecNumber>
    </recommendedName>
</protein>
<dbReference type="InterPro" id="IPR013767">
    <property type="entry name" value="PAS_fold"/>
</dbReference>
<dbReference type="EMBL" id="JAGTUF010000005">
    <property type="protein sequence ID" value="MBR9971717.1"/>
    <property type="molecule type" value="Genomic_DNA"/>
</dbReference>
<evidence type="ECO:0000259" key="6">
    <source>
        <dbReference type="PROSITE" id="PS50109"/>
    </source>
</evidence>
<organism evidence="9 10">
    <name type="scientific">Magnetospirillum sulfuroxidans</name>
    <dbReference type="NCBI Taxonomy" id="611300"/>
    <lineage>
        <taxon>Bacteria</taxon>
        <taxon>Pseudomonadati</taxon>
        <taxon>Pseudomonadota</taxon>
        <taxon>Alphaproteobacteria</taxon>
        <taxon>Rhodospirillales</taxon>
        <taxon>Rhodospirillaceae</taxon>
        <taxon>Magnetospirillum</taxon>
    </lineage>
</organism>
<dbReference type="PANTHER" id="PTHR43304">
    <property type="entry name" value="PHYTOCHROME-LIKE PROTEIN CPH1"/>
    <property type="match status" value="1"/>
</dbReference>
<evidence type="ECO:0000256" key="4">
    <source>
        <dbReference type="ARBA" id="ARBA00022679"/>
    </source>
</evidence>
<dbReference type="CDD" id="cd00082">
    <property type="entry name" value="HisKA"/>
    <property type="match status" value="1"/>
</dbReference>
<dbReference type="Pfam" id="PF08447">
    <property type="entry name" value="PAS_3"/>
    <property type="match status" value="1"/>
</dbReference>
<keyword evidence="3" id="KW-0597">Phosphoprotein</keyword>
<dbReference type="Pfam" id="PF08448">
    <property type="entry name" value="PAS_4"/>
    <property type="match status" value="1"/>
</dbReference>
<dbReference type="PROSITE" id="PS50112">
    <property type="entry name" value="PAS"/>
    <property type="match status" value="3"/>
</dbReference>
<dbReference type="EC" id="2.7.13.3" evidence="2"/>
<dbReference type="InterPro" id="IPR000014">
    <property type="entry name" value="PAS"/>
</dbReference>
<name>A0ABS5IBB1_9PROT</name>
<feature type="domain" description="PAC" evidence="8">
    <location>
        <begin position="332"/>
        <end position="382"/>
    </location>
</feature>
<dbReference type="PANTHER" id="PTHR43304:SF1">
    <property type="entry name" value="PAC DOMAIN-CONTAINING PROTEIN"/>
    <property type="match status" value="1"/>
</dbReference>
<evidence type="ECO:0000259" key="8">
    <source>
        <dbReference type="PROSITE" id="PS50113"/>
    </source>
</evidence>
<dbReference type="Pfam" id="PF00989">
    <property type="entry name" value="PAS"/>
    <property type="match status" value="2"/>
</dbReference>